<accession>A0ABW9X9U8</accession>
<evidence type="ECO:0000313" key="2">
    <source>
        <dbReference type="EMBL" id="NBC35301.1"/>
    </source>
</evidence>
<dbReference type="EMBL" id="JAAAPO010000001">
    <property type="protein sequence ID" value="NBC35301.1"/>
    <property type="molecule type" value="Genomic_DNA"/>
</dbReference>
<dbReference type="Proteomes" id="UP000753724">
    <property type="component" value="Unassembled WGS sequence"/>
</dbReference>
<keyword evidence="3" id="KW-1185">Reference proteome</keyword>
<dbReference type="Pfam" id="PF00534">
    <property type="entry name" value="Glycos_transf_1"/>
    <property type="match status" value="1"/>
</dbReference>
<evidence type="ECO:0000313" key="3">
    <source>
        <dbReference type="Proteomes" id="UP000753724"/>
    </source>
</evidence>
<dbReference type="SUPFAM" id="SSF53756">
    <property type="entry name" value="UDP-Glycosyltransferase/glycogen phosphorylase"/>
    <property type="match status" value="1"/>
</dbReference>
<dbReference type="RefSeq" id="WP_161716576.1">
    <property type="nucleotide sequence ID" value="NZ_JAAAPO010000001.1"/>
</dbReference>
<gene>
    <name evidence="2" type="ORF">GTZ99_01865</name>
</gene>
<protein>
    <submittedName>
        <fullName evidence="2">Glycosyltransferase</fullName>
    </submittedName>
</protein>
<sequence length="304" mass="32652">MTRPILLFHRDYRAFQGGHQKVADYIAHTQASAHFTPRLYLAPHSLSDHPFALECLTALWQPQRADALFVAGMDWDALPQGLEARVPVINLIQHVRHGRAGDPRHAFLSRRALRICVSDAVAQAIEDSGRVNGPVMTIPAGIDLRACAPAPKRVAVVIAGVKAPDLAQSVAALLAREGVEADCLTRALPRDVYLARVAAARVAITLPDPAEGFYLPAVEAMAARCALVCPDALGNRGFCRDGETCLMPPAAADDLAAAALRLLRDHALAERLIANAEGEARRHGLMAERAAFQAVLQDMVRAAA</sequence>
<dbReference type="InterPro" id="IPR001296">
    <property type="entry name" value="Glyco_trans_1"/>
</dbReference>
<reference evidence="3" key="1">
    <citation type="submission" date="2020-01" db="EMBL/GenBank/DDBJ databases">
        <title>Sphingomonas sp. strain CSW-10.</title>
        <authorList>
            <person name="Chen W.-M."/>
        </authorList>
    </citation>
    <scope>NUCLEOTIDE SEQUENCE [LARGE SCALE GENOMIC DNA]</scope>
    <source>
        <strain evidence="3">FSY-8</strain>
    </source>
</reference>
<comment type="caution">
    <text evidence="2">The sequence shown here is derived from an EMBL/GenBank/DDBJ whole genome shotgun (WGS) entry which is preliminary data.</text>
</comment>
<evidence type="ECO:0000259" key="1">
    <source>
        <dbReference type="Pfam" id="PF00534"/>
    </source>
</evidence>
<name>A0ABW9X9U8_9SPHN</name>
<feature type="domain" description="Glycosyl transferase family 1" evidence="1">
    <location>
        <begin position="156"/>
        <end position="277"/>
    </location>
</feature>
<organism evidence="2 3">
    <name type="scientific">Novosphingobium ovatum</name>
    <dbReference type="NCBI Taxonomy" id="1908523"/>
    <lineage>
        <taxon>Bacteria</taxon>
        <taxon>Pseudomonadati</taxon>
        <taxon>Pseudomonadota</taxon>
        <taxon>Alphaproteobacteria</taxon>
        <taxon>Sphingomonadales</taxon>
        <taxon>Sphingomonadaceae</taxon>
        <taxon>Novosphingobium</taxon>
    </lineage>
</organism>
<dbReference type="Gene3D" id="3.40.50.2000">
    <property type="entry name" value="Glycogen Phosphorylase B"/>
    <property type="match status" value="1"/>
</dbReference>
<proteinExistence type="predicted"/>